<dbReference type="EMBL" id="CAXAMN010021361">
    <property type="protein sequence ID" value="CAK9058359.1"/>
    <property type="molecule type" value="Genomic_DNA"/>
</dbReference>
<protein>
    <submittedName>
        <fullName evidence="2">Uncharacterized protein</fullName>
    </submittedName>
</protein>
<feature type="region of interest" description="Disordered" evidence="1">
    <location>
        <begin position="190"/>
        <end position="209"/>
    </location>
</feature>
<evidence type="ECO:0000313" key="3">
    <source>
        <dbReference type="Proteomes" id="UP001642484"/>
    </source>
</evidence>
<keyword evidence="3" id="KW-1185">Reference proteome</keyword>
<sequence length="209" mass="23463">MEGGPGYSVPPSLRRVSAPRVLFGHMPVLCVLHGPRFVSEVRKRPPRGSESRKPEHWTSSAPFGLQVGGYDPEARTELKRLGGHMLQIFISKKVVKKYVYHSKAFGIPIDTELDVWLATPEAVGKELDGQVRILFDPELFLTDKGRLFHYCGDWEFLGGDEEMKDSRAAFVAEIRRVLAPVRKIPVHELQSRLRSARPGQAPATSKKHS</sequence>
<evidence type="ECO:0000313" key="2">
    <source>
        <dbReference type="EMBL" id="CAK9058359.1"/>
    </source>
</evidence>
<accession>A0ABP0N7M1</accession>
<comment type="caution">
    <text evidence="2">The sequence shown here is derived from an EMBL/GenBank/DDBJ whole genome shotgun (WGS) entry which is preliminary data.</text>
</comment>
<name>A0ABP0N7M1_9DINO</name>
<evidence type="ECO:0000256" key="1">
    <source>
        <dbReference type="SAM" id="MobiDB-lite"/>
    </source>
</evidence>
<dbReference type="Proteomes" id="UP001642484">
    <property type="component" value="Unassembled WGS sequence"/>
</dbReference>
<proteinExistence type="predicted"/>
<reference evidence="2 3" key="1">
    <citation type="submission" date="2024-02" db="EMBL/GenBank/DDBJ databases">
        <authorList>
            <person name="Chen Y."/>
            <person name="Shah S."/>
            <person name="Dougan E. K."/>
            <person name="Thang M."/>
            <person name="Chan C."/>
        </authorList>
    </citation>
    <scope>NUCLEOTIDE SEQUENCE [LARGE SCALE GENOMIC DNA]</scope>
</reference>
<organism evidence="2 3">
    <name type="scientific">Durusdinium trenchii</name>
    <dbReference type="NCBI Taxonomy" id="1381693"/>
    <lineage>
        <taxon>Eukaryota</taxon>
        <taxon>Sar</taxon>
        <taxon>Alveolata</taxon>
        <taxon>Dinophyceae</taxon>
        <taxon>Suessiales</taxon>
        <taxon>Symbiodiniaceae</taxon>
        <taxon>Durusdinium</taxon>
    </lineage>
</organism>
<feature type="region of interest" description="Disordered" evidence="1">
    <location>
        <begin position="41"/>
        <end position="60"/>
    </location>
</feature>
<feature type="compositionally biased region" description="Basic and acidic residues" evidence="1">
    <location>
        <begin position="41"/>
        <end position="56"/>
    </location>
</feature>
<gene>
    <name evidence="2" type="ORF">CCMP2556_LOCUS28765</name>
</gene>